<reference evidence="3" key="1">
    <citation type="journal article" date="2020" name="Nature">
        <title>Giant virus diversity and host interactions through global metagenomics.</title>
        <authorList>
            <person name="Schulz F."/>
            <person name="Roux S."/>
            <person name="Paez-Espino D."/>
            <person name="Jungbluth S."/>
            <person name="Walsh D.A."/>
            <person name="Denef V.J."/>
            <person name="McMahon K.D."/>
            <person name="Konstantinidis K.T."/>
            <person name="Eloe-Fadrosh E.A."/>
            <person name="Kyrpides N.C."/>
            <person name="Woyke T."/>
        </authorList>
    </citation>
    <scope>NUCLEOTIDE SEQUENCE</scope>
    <source>
        <strain evidence="3">GVMAG-M-3300027892-73</strain>
    </source>
</reference>
<feature type="domain" description="Glycosyltransferase 2-like" evidence="2">
    <location>
        <begin position="19"/>
        <end position="130"/>
    </location>
</feature>
<dbReference type="PANTHER" id="PTHR22916">
    <property type="entry name" value="GLYCOSYLTRANSFERASE"/>
    <property type="match status" value="1"/>
</dbReference>
<sequence length="343" mass="40012">MPTKKKNNNKNKNKYPLVSVCTPTFNRRPFIPYMIKCFNHQTYPKDKIEWIIVDDGTDKIEELLTDIPQIKYFKYDSKMTLGEKRNIMHSKCKGEIIVYMDDDDYYPPERISHAVEMLQKHPEALCGGSSIMNIYFKHINKMFQFGPYGEKHATAATFAFRRKLLEDTSYDNGACLAEEKHFLKNYTVPFVQFDSLKTILVFSHIHNSFDKKDLLNQSTNNPFIKESNVNPGDIISDTDILMFFLKDIDALLSNYEPGSPTNKKDVLNQIEEIKQKREEAMKERNAQNSFVNRVNSTNNKLQNEFIKKMTDMTIVIQELNLENANLRQKVAYLEEKLLKCKNG</sequence>
<dbReference type="GO" id="GO:0016758">
    <property type="term" value="F:hexosyltransferase activity"/>
    <property type="evidence" value="ECO:0007669"/>
    <property type="project" value="UniProtKB-ARBA"/>
</dbReference>
<dbReference type="Pfam" id="PF00535">
    <property type="entry name" value="Glycos_transf_2"/>
    <property type="match status" value="1"/>
</dbReference>
<dbReference type="AlphaFoldDB" id="A0A6C0LJT7"/>
<name>A0A6C0LJT7_9ZZZZ</name>
<evidence type="ECO:0000256" key="1">
    <source>
        <dbReference type="SAM" id="Coils"/>
    </source>
</evidence>
<feature type="coiled-coil region" evidence="1">
    <location>
        <begin position="309"/>
        <end position="336"/>
    </location>
</feature>
<dbReference type="PANTHER" id="PTHR22916:SF3">
    <property type="entry name" value="UDP-GLCNAC:BETAGAL BETA-1,3-N-ACETYLGLUCOSAMINYLTRANSFERASE-LIKE PROTEIN 1"/>
    <property type="match status" value="1"/>
</dbReference>
<dbReference type="CDD" id="cd00761">
    <property type="entry name" value="Glyco_tranf_GTA_type"/>
    <property type="match status" value="1"/>
</dbReference>
<proteinExistence type="predicted"/>
<evidence type="ECO:0000259" key="2">
    <source>
        <dbReference type="Pfam" id="PF00535"/>
    </source>
</evidence>
<dbReference type="SUPFAM" id="SSF53448">
    <property type="entry name" value="Nucleotide-diphospho-sugar transferases"/>
    <property type="match status" value="1"/>
</dbReference>
<protein>
    <recommendedName>
        <fullName evidence="2">Glycosyltransferase 2-like domain-containing protein</fullName>
    </recommendedName>
</protein>
<evidence type="ECO:0000313" key="3">
    <source>
        <dbReference type="EMBL" id="QHU30813.1"/>
    </source>
</evidence>
<dbReference type="EMBL" id="MN740520">
    <property type="protein sequence ID" value="QHU30813.1"/>
    <property type="molecule type" value="Genomic_DNA"/>
</dbReference>
<accession>A0A6C0LJT7</accession>
<dbReference type="InterPro" id="IPR029044">
    <property type="entry name" value="Nucleotide-diphossugar_trans"/>
</dbReference>
<keyword evidence="1" id="KW-0175">Coiled coil</keyword>
<organism evidence="3">
    <name type="scientific">viral metagenome</name>
    <dbReference type="NCBI Taxonomy" id="1070528"/>
    <lineage>
        <taxon>unclassified sequences</taxon>
        <taxon>metagenomes</taxon>
        <taxon>organismal metagenomes</taxon>
    </lineage>
</organism>
<dbReference type="Gene3D" id="3.90.550.10">
    <property type="entry name" value="Spore Coat Polysaccharide Biosynthesis Protein SpsA, Chain A"/>
    <property type="match status" value="1"/>
</dbReference>
<dbReference type="InterPro" id="IPR001173">
    <property type="entry name" value="Glyco_trans_2-like"/>
</dbReference>